<protein>
    <submittedName>
        <fullName evidence="2">Uncharacterized protein</fullName>
    </submittedName>
</protein>
<keyword evidence="1" id="KW-1133">Transmembrane helix</keyword>
<keyword evidence="1" id="KW-0812">Transmembrane</keyword>
<organism evidence="2 3">
    <name type="scientific">Crangon crangon nudivirus</name>
    <dbReference type="NCBI Taxonomy" id="2880838"/>
    <lineage>
        <taxon>Viruses</taxon>
        <taxon>Viruses incertae sedis</taxon>
        <taxon>Naldaviricetes</taxon>
        <taxon>Lefavirales</taxon>
        <taxon>Nudiviridae</taxon>
        <taxon>Gammanudivirus</taxon>
        <taxon>Gammanudivirus cracrangonis</taxon>
    </lineage>
</organism>
<keyword evidence="1" id="KW-0472">Membrane</keyword>
<dbReference type="Proteomes" id="UP000831195">
    <property type="component" value="Segment"/>
</dbReference>
<evidence type="ECO:0000256" key="1">
    <source>
        <dbReference type="SAM" id="Phobius"/>
    </source>
</evidence>
<sequence length="60" mass="7376">MVDYNNMLWLIIVWSFITMVLLIFARDSWLNREYAIYKLKSTKPYIIREFVKDTYSTFTI</sequence>
<evidence type="ECO:0000313" key="2">
    <source>
        <dbReference type="EMBL" id="UBZ25539.1"/>
    </source>
</evidence>
<name>A0AAE8Y239_9VIRU</name>
<feature type="transmembrane region" description="Helical" evidence="1">
    <location>
        <begin position="6"/>
        <end position="25"/>
    </location>
</feature>
<gene>
    <name evidence="2" type="ORF">CcNV_054</name>
</gene>
<proteinExistence type="predicted"/>
<evidence type="ECO:0000313" key="3">
    <source>
        <dbReference type="Proteomes" id="UP000831195"/>
    </source>
</evidence>
<reference evidence="2" key="1">
    <citation type="journal article" date="2021" name="Viruses">
        <title>Identification and Full Characterisation of Two Novel Crustacean Infecting Members of the Family Nudiviridae Provides Support for Two Subfamilies.</title>
        <authorList>
            <person name="Bateman K.S."/>
            <person name="Kerr R."/>
            <person name="Stentiford G.D."/>
            <person name="Bean T.P."/>
            <person name="Hooper C."/>
            <person name="Van Eynde B."/>
            <person name="Delbare D."/>
            <person name="Bojko J."/>
            <person name="Christiaens O."/>
            <person name="Taning C.N.T."/>
            <person name="Smagghe G."/>
            <person name="van Oers M.M."/>
            <person name="van Aerle R."/>
        </authorList>
    </citation>
    <scope>NUCLEOTIDE SEQUENCE</scope>
    <source>
        <strain evidence="2">AN1</strain>
    </source>
</reference>
<keyword evidence="3" id="KW-1185">Reference proteome</keyword>
<accession>A0AAE8Y239</accession>
<dbReference type="EMBL" id="MZ311577">
    <property type="protein sequence ID" value="UBZ25539.1"/>
    <property type="molecule type" value="Genomic_DNA"/>
</dbReference>